<keyword evidence="2" id="KW-0808">Transferase</keyword>
<dbReference type="RefSeq" id="XP_041293489.1">
    <property type="nucleotide sequence ID" value="XM_041437240.1"/>
</dbReference>
<sequence>MLTDLLVHYKEVVHGGLTYTNVLMSADGKLYLADFSLSMILLVAQSSNFNSCHTGNVRYMAPEILGLPGEGRVVVPTKAANVYSCGCIMLQLLCGRVPYLWLTQACHITAARIAGIELPLIL</sequence>
<dbReference type="GO" id="GO:0005524">
    <property type="term" value="F:ATP binding"/>
    <property type="evidence" value="ECO:0007669"/>
    <property type="project" value="InterPro"/>
</dbReference>
<dbReference type="PANTHER" id="PTHR44329:SF214">
    <property type="entry name" value="PROTEIN KINASE DOMAIN-CONTAINING PROTEIN"/>
    <property type="match status" value="1"/>
</dbReference>
<dbReference type="PROSITE" id="PS50011">
    <property type="entry name" value="PROTEIN_KINASE_DOM"/>
    <property type="match status" value="1"/>
</dbReference>
<dbReference type="InterPro" id="IPR000719">
    <property type="entry name" value="Prot_kinase_dom"/>
</dbReference>
<feature type="domain" description="Protein kinase" evidence="1">
    <location>
        <begin position="1"/>
        <end position="122"/>
    </location>
</feature>
<evidence type="ECO:0000313" key="2">
    <source>
        <dbReference type="EMBL" id="KAG2109407.1"/>
    </source>
</evidence>
<evidence type="ECO:0000259" key="1">
    <source>
        <dbReference type="PROSITE" id="PS50011"/>
    </source>
</evidence>
<name>A0A9P7F796_9AGAM</name>
<dbReference type="InterPro" id="IPR051681">
    <property type="entry name" value="Ser/Thr_Kinases-Pseudokinases"/>
</dbReference>
<dbReference type="InterPro" id="IPR011009">
    <property type="entry name" value="Kinase-like_dom_sf"/>
</dbReference>
<dbReference type="Gene3D" id="1.10.510.10">
    <property type="entry name" value="Transferase(Phosphotransferase) domain 1"/>
    <property type="match status" value="1"/>
</dbReference>
<reference evidence="2" key="1">
    <citation type="journal article" date="2020" name="New Phytol.">
        <title>Comparative genomics reveals dynamic genome evolution in host specialist ectomycorrhizal fungi.</title>
        <authorList>
            <person name="Lofgren L.A."/>
            <person name="Nguyen N.H."/>
            <person name="Vilgalys R."/>
            <person name="Ruytinx J."/>
            <person name="Liao H.L."/>
            <person name="Branco S."/>
            <person name="Kuo A."/>
            <person name="LaButti K."/>
            <person name="Lipzen A."/>
            <person name="Andreopoulos W."/>
            <person name="Pangilinan J."/>
            <person name="Riley R."/>
            <person name="Hundley H."/>
            <person name="Na H."/>
            <person name="Barry K."/>
            <person name="Grigoriev I.V."/>
            <person name="Stajich J.E."/>
            <person name="Kennedy P.G."/>
        </authorList>
    </citation>
    <scope>NUCLEOTIDE SEQUENCE</scope>
    <source>
        <strain evidence="2">FC423</strain>
    </source>
</reference>
<comment type="caution">
    <text evidence="2">The sequence shown here is derived from an EMBL/GenBank/DDBJ whole genome shotgun (WGS) entry which is preliminary data.</text>
</comment>
<keyword evidence="3" id="KW-1185">Reference proteome</keyword>
<dbReference type="PANTHER" id="PTHR44329">
    <property type="entry name" value="SERINE/THREONINE-PROTEIN KINASE TNNI3K-RELATED"/>
    <property type="match status" value="1"/>
</dbReference>
<dbReference type="SUPFAM" id="SSF56112">
    <property type="entry name" value="Protein kinase-like (PK-like)"/>
    <property type="match status" value="1"/>
</dbReference>
<protein>
    <submittedName>
        <fullName evidence="2">Kinase-like domain-containing protein</fullName>
    </submittedName>
</protein>
<organism evidence="2 3">
    <name type="scientific">Suillus discolor</name>
    <dbReference type="NCBI Taxonomy" id="1912936"/>
    <lineage>
        <taxon>Eukaryota</taxon>
        <taxon>Fungi</taxon>
        <taxon>Dikarya</taxon>
        <taxon>Basidiomycota</taxon>
        <taxon>Agaricomycotina</taxon>
        <taxon>Agaricomycetes</taxon>
        <taxon>Agaricomycetidae</taxon>
        <taxon>Boletales</taxon>
        <taxon>Suillineae</taxon>
        <taxon>Suillaceae</taxon>
        <taxon>Suillus</taxon>
    </lineage>
</organism>
<evidence type="ECO:0000313" key="3">
    <source>
        <dbReference type="Proteomes" id="UP000823399"/>
    </source>
</evidence>
<dbReference type="Proteomes" id="UP000823399">
    <property type="component" value="Unassembled WGS sequence"/>
</dbReference>
<dbReference type="Pfam" id="PF00069">
    <property type="entry name" value="Pkinase"/>
    <property type="match status" value="1"/>
</dbReference>
<dbReference type="OrthoDB" id="346907at2759"/>
<accession>A0A9P7F796</accession>
<dbReference type="GO" id="GO:0004674">
    <property type="term" value="F:protein serine/threonine kinase activity"/>
    <property type="evidence" value="ECO:0007669"/>
    <property type="project" value="TreeGrafter"/>
</dbReference>
<dbReference type="AlphaFoldDB" id="A0A9P7F796"/>
<keyword evidence="2" id="KW-0418">Kinase</keyword>
<proteinExistence type="predicted"/>
<dbReference type="EMBL" id="JABBWM010000024">
    <property type="protein sequence ID" value="KAG2109407.1"/>
    <property type="molecule type" value="Genomic_DNA"/>
</dbReference>
<gene>
    <name evidence="2" type="ORF">F5147DRAFT_693240</name>
</gene>
<dbReference type="GeneID" id="64699499"/>